<organism evidence="1 2">
    <name type="scientific">Kineococcus rhizosphaerae</name>
    <dbReference type="NCBI Taxonomy" id="559628"/>
    <lineage>
        <taxon>Bacteria</taxon>
        <taxon>Bacillati</taxon>
        <taxon>Actinomycetota</taxon>
        <taxon>Actinomycetes</taxon>
        <taxon>Kineosporiales</taxon>
        <taxon>Kineosporiaceae</taxon>
        <taxon>Kineococcus</taxon>
    </lineage>
</organism>
<name>A0A2T0QNC4_9ACTN</name>
<evidence type="ECO:0000313" key="2">
    <source>
        <dbReference type="Proteomes" id="UP000238083"/>
    </source>
</evidence>
<proteinExistence type="predicted"/>
<sequence length="66" mass="7418">MRWMITSLQIGGHSDHLDAPAMRELLELALTDQTAAGLLSRFLRGDRAITGQLYERMILLRDHSPG</sequence>
<evidence type="ECO:0000313" key="1">
    <source>
        <dbReference type="EMBL" id="PRY06016.1"/>
    </source>
</evidence>
<dbReference type="AlphaFoldDB" id="A0A2T0QNC4"/>
<protein>
    <submittedName>
        <fullName evidence="1">Uncharacterized protein</fullName>
    </submittedName>
</protein>
<reference evidence="1 2" key="1">
    <citation type="submission" date="2018-03" db="EMBL/GenBank/DDBJ databases">
        <title>Genomic Encyclopedia of Archaeal and Bacterial Type Strains, Phase II (KMG-II): from individual species to whole genera.</title>
        <authorList>
            <person name="Goeker M."/>
        </authorList>
    </citation>
    <scope>NUCLEOTIDE SEQUENCE [LARGE SCALE GENOMIC DNA]</scope>
    <source>
        <strain evidence="1 2">DSM 19711</strain>
    </source>
</reference>
<keyword evidence="2" id="KW-1185">Reference proteome</keyword>
<gene>
    <name evidence="1" type="ORF">CLV37_1364</name>
</gene>
<accession>A0A2T0QNC4</accession>
<dbReference type="EMBL" id="PVZF01000036">
    <property type="protein sequence ID" value="PRY06016.1"/>
    <property type="molecule type" value="Genomic_DNA"/>
</dbReference>
<comment type="caution">
    <text evidence="1">The sequence shown here is derived from an EMBL/GenBank/DDBJ whole genome shotgun (WGS) entry which is preliminary data.</text>
</comment>
<dbReference type="Proteomes" id="UP000238083">
    <property type="component" value="Unassembled WGS sequence"/>
</dbReference>